<evidence type="ECO:0000256" key="2">
    <source>
        <dbReference type="ARBA" id="ARBA00023295"/>
    </source>
</evidence>
<organism evidence="6 7">
    <name type="scientific">Mumia zhuanghuii</name>
    <dbReference type="NCBI Taxonomy" id="2585211"/>
    <lineage>
        <taxon>Bacteria</taxon>
        <taxon>Bacillati</taxon>
        <taxon>Actinomycetota</taxon>
        <taxon>Actinomycetes</taxon>
        <taxon>Propionibacteriales</taxon>
        <taxon>Nocardioidaceae</taxon>
        <taxon>Mumia</taxon>
    </lineage>
</organism>
<dbReference type="OrthoDB" id="4408269at2"/>
<keyword evidence="4" id="KW-0732">Signal</keyword>
<dbReference type="Gene3D" id="2.60.40.10">
    <property type="entry name" value="Immunoglobulins"/>
    <property type="match status" value="9"/>
</dbReference>
<dbReference type="EMBL" id="VDFQ02000001">
    <property type="protein sequence ID" value="KAA1425033.1"/>
    <property type="molecule type" value="Genomic_DNA"/>
</dbReference>
<keyword evidence="2" id="KW-0378">Hydrolase</keyword>
<evidence type="ECO:0000259" key="5">
    <source>
        <dbReference type="PROSITE" id="PS50853"/>
    </source>
</evidence>
<dbReference type="RefSeq" id="WP_149768207.1">
    <property type="nucleotide sequence ID" value="NZ_VDFQ02000001.1"/>
</dbReference>
<evidence type="ECO:0000313" key="6">
    <source>
        <dbReference type="EMBL" id="KAA1425033.1"/>
    </source>
</evidence>
<keyword evidence="2" id="KW-0326">Glycosidase</keyword>
<name>A0A5Q6S3S0_9ACTN</name>
<gene>
    <name evidence="6" type="ORF">FE697_003850</name>
</gene>
<keyword evidence="3" id="KW-0119">Carbohydrate metabolism</keyword>
<reference evidence="6 7" key="1">
    <citation type="submission" date="2019-09" db="EMBL/GenBank/DDBJ databases">
        <title>Mumia zhuanghuii sp. nov. isolated from the intestinal contents of plateau pika (Ochotona curzoniae) in the Qinghai-Tibet plateau of China.</title>
        <authorList>
            <person name="Tian Z."/>
        </authorList>
    </citation>
    <scope>NUCLEOTIDE SEQUENCE [LARGE SCALE GENOMIC DNA]</scope>
    <source>
        <strain evidence="7">350</strain>
    </source>
</reference>
<feature type="domain" description="Fibronectin type-III" evidence="5">
    <location>
        <begin position="343"/>
        <end position="436"/>
    </location>
</feature>
<feature type="domain" description="Fibronectin type-III" evidence="5">
    <location>
        <begin position="438"/>
        <end position="530"/>
    </location>
</feature>
<protein>
    <recommendedName>
        <fullName evidence="5">Fibronectin type-III domain-containing protein</fullName>
    </recommendedName>
</protein>
<dbReference type="InterPro" id="IPR013783">
    <property type="entry name" value="Ig-like_fold"/>
</dbReference>
<sequence>MIHAFRPARTVGVVVAGLTASLLVLGPGAADPASAAAPTAASCAKSGRWLAQYYRGASFSGTPAMVRCERRVAATYGAKRAPLAVRWSTTRTLAGSYELRSRATGTARLRIDGRRVATASKGKYAAAVRTLRKGKHTVEVRYVKKAGAGAVVAELVKAPDRTPPAAPRGLRAVAADRVVALAWSAPPSLDLRGYRVYRDGRLLRETATRRFTDTRLTNGVAASYAVVAVDHHGNASAPSAVVSATPKDTVAPKAPDGLVADAGDGHVSLTWQPSTEADLADLVLRRTGGGVARSWTLDESANSWVDSTVVNGTVYAYALVARDTSGNASAPALAAAAPADASAPGAPTGFAAVGKDGCIDLTWAANTESDLAGYVITRTRVDGIGGAVEFARGPAATTFADISAKNGVAYSYTIVARDTSGNTSAGSTVSATARDVVPPAVPQGLASEVRGGNVVLQWDAATDDTASYAVWRSDDGGDFVKVGVAVRSAPTYTDHGVAEKVLYRYRVVAVDGAGNVSAPSAPADVTLPDTDAPETPRGFAASAHDGRVDLVWNPNAEEDLAGYRVFRSAAGSPSQKIADLDPKATGFRDATVVNGTTYTYALSAYDDEGNESGRTSGATATPLDRAAPAVPTSLEAVAEDGEVALSWAANPEADLDAYVVVRTGGAGDPTEIEVDAGVNTYTDTTAANGTTYAYVISARDRAGNVSAASLPVTATPVDATPPATPTGLTAVAGDRVVTLRWDAGTEDDLATYTIYRAVGSRPLAPLATLRRGATSYVDTTVINDTLYRYAIAATDETANASAVSAEVTGAPTDTTAPAAPAAPTVVAGDREVALTWTASPEPDVAGYRVYRSLSADVPTTGTGIARLLPTPAYTDRDVANGTTYYYAVVAVDTHGNVSAPSASVAATPADQTPPAAPTGLVAVVVDGLVALDWADSTEPDLDHYAVYRSVVGTGGPLAGEAPLAEVDESAYADATVAAGTSYAYQVVAVDASGNASAASLPVEATTPLPR</sequence>
<dbReference type="CDD" id="cd00063">
    <property type="entry name" value="FN3"/>
    <property type="match status" value="1"/>
</dbReference>
<feature type="signal peptide" evidence="4">
    <location>
        <begin position="1"/>
        <end position="35"/>
    </location>
</feature>
<dbReference type="PANTHER" id="PTHR13817:SF73">
    <property type="entry name" value="FIBRONECTIN TYPE-III DOMAIN-CONTAINING PROTEIN"/>
    <property type="match status" value="1"/>
</dbReference>
<dbReference type="Proteomes" id="UP000307768">
    <property type="component" value="Unassembled WGS sequence"/>
</dbReference>
<keyword evidence="3" id="KW-0624">Polysaccharide degradation</keyword>
<proteinExistence type="predicted"/>
<dbReference type="InterPro" id="IPR003961">
    <property type="entry name" value="FN3_dom"/>
</dbReference>
<dbReference type="InterPro" id="IPR050964">
    <property type="entry name" value="Striated_Muscle_Regulatory"/>
</dbReference>
<dbReference type="GO" id="GO:0000272">
    <property type="term" value="P:polysaccharide catabolic process"/>
    <property type="evidence" value="ECO:0007669"/>
    <property type="project" value="UniProtKB-KW"/>
</dbReference>
<dbReference type="AlphaFoldDB" id="A0A5Q6S3S0"/>
<dbReference type="InterPro" id="IPR036116">
    <property type="entry name" value="FN3_sf"/>
</dbReference>
<feature type="domain" description="Fibronectin type-III" evidence="5">
    <location>
        <begin position="627"/>
        <end position="723"/>
    </location>
</feature>
<evidence type="ECO:0000313" key="7">
    <source>
        <dbReference type="Proteomes" id="UP000307768"/>
    </source>
</evidence>
<evidence type="ECO:0000256" key="4">
    <source>
        <dbReference type="SAM" id="SignalP"/>
    </source>
</evidence>
<feature type="chain" id="PRO_5024374559" description="Fibronectin type-III domain-containing protein" evidence="4">
    <location>
        <begin position="36"/>
        <end position="1010"/>
    </location>
</feature>
<accession>A0A5Q6S3S0</accession>
<dbReference type="GO" id="GO:0016798">
    <property type="term" value="F:hydrolase activity, acting on glycosyl bonds"/>
    <property type="evidence" value="ECO:0007669"/>
    <property type="project" value="UniProtKB-KW"/>
</dbReference>
<dbReference type="SUPFAM" id="SSF49265">
    <property type="entry name" value="Fibronectin type III"/>
    <property type="match status" value="5"/>
</dbReference>
<comment type="caution">
    <text evidence="6">The sequence shown here is derived from an EMBL/GenBank/DDBJ whole genome shotgun (WGS) entry which is preliminary data.</text>
</comment>
<dbReference type="PANTHER" id="PTHR13817">
    <property type="entry name" value="TITIN"/>
    <property type="match status" value="1"/>
</dbReference>
<dbReference type="PROSITE" id="PS50853">
    <property type="entry name" value="FN3"/>
    <property type="match status" value="5"/>
</dbReference>
<evidence type="ECO:0000256" key="1">
    <source>
        <dbReference type="ARBA" id="ARBA00022737"/>
    </source>
</evidence>
<keyword evidence="1" id="KW-0677">Repeat</keyword>
<dbReference type="SMART" id="SM00060">
    <property type="entry name" value="FN3"/>
    <property type="match status" value="9"/>
</dbReference>
<evidence type="ECO:0000256" key="3">
    <source>
        <dbReference type="ARBA" id="ARBA00023326"/>
    </source>
</evidence>
<feature type="domain" description="Fibronectin type-III" evidence="5">
    <location>
        <begin position="816"/>
        <end position="915"/>
    </location>
</feature>
<feature type="domain" description="Fibronectin type-III" evidence="5">
    <location>
        <begin position="163"/>
        <end position="249"/>
    </location>
</feature>